<reference evidence="2" key="1">
    <citation type="submission" date="2015-06" db="UniProtKB">
        <authorList>
            <consortium name="EnsemblPlants"/>
        </authorList>
    </citation>
    <scope>IDENTIFICATION</scope>
</reference>
<sequence length="115" mass="12023">MEVDLAPSWPSREGAAPAAPLRRSAEEIELPLEEAVAQAEEADEVMAAGLRSGGGEARPAVEEATLVRGGAAGGCGAVFGARRLASGGRRCRGPTYQQRLSGGGALVRQPWIRRW</sequence>
<reference evidence="2 3" key="2">
    <citation type="submission" date="2018-04" db="EMBL/GenBank/DDBJ databases">
        <title>OglaRS2 (Oryza glaberrima Reference Sequence Version 2).</title>
        <authorList>
            <person name="Zhang J."/>
            <person name="Kudrna D."/>
            <person name="Lee S."/>
            <person name="Talag J."/>
            <person name="Rajasekar S."/>
            <person name="Wing R.A."/>
        </authorList>
    </citation>
    <scope>NUCLEOTIDE SEQUENCE [LARGE SCALE GENOMIC DNA]</scope>
    <source>
        <strain evidence="2 3">cv. IRGC 96717</strain>
    </source>
</reference>
<dbReference type="AlphaFoldDB" id="I1PCI2"/>
<protein>
    <submittedName>
        <fullName evidence="2">Uncharacterized protein</fullName>
    </submittedName>
</protein>
<dbReference type="EnsemblPlants" id="ORGLA03G0207800.1">
    <property type="protein sequence ID" value="ORGLA03G0207800.1"/>
    <property type="gene ID" value="ORGLA03G0207800"/>
</dbReference>
<dbReference type="Proteomes" id="UP000007306">
    <property type="component" value="Chromosome 3"/>
</dbReference>
<evidence type="ECO:0000256" key="1">
    <source>
        <dbReference type="SAM" id="MobiDB-lite"/>
    </source>
</evidence>
<accession>I1PCI2</accession>
<feature type="region of interest" description="Disordered" evidence="1">
    <location>
        <begin position="1"/>
        <end position="23"/>
    </location>
</feature>
<organism evidence="2 3">
    <name type="scientific">Oryza glaberrima</name>
    <name type="common">African rice</name>
    <dbReference type="NCBI Taxonomy" id="4538"/>
    <lineage>
        <taxon>Eukaryota</taxon>
        <taxon>Viridiplantae</taxon>
        <taxon>Streptophyta</taxon>
        <taxon>Embryophyta</taxon>
        <taxon>Tracheophyta</taxon>
        <taxon>Spermatophyta</taxon>
        <taxon>Magnoliopsida</taxon>
        <taxon>Liliopsida</taxon>
        <taxon>Poales</taxon>
        <taxon>Poaceae</taxon>
        <taxon>BOP clade</taxon>
        <taxon>Oryzoideae</taxon>
        <taxon>Oryzeae</taxon>
        <taxon>Oryzinae</taxon>
        <taxon>Oryza</taxon>
    </lineage>
</organism>
<dbReference type="Gramene" id="ORGLA03G0207800.1">
    <property type="protein sequence ID" value="ORGLA03G0207800.1"/>
    <property type="gene ID" value="ORGLA03G0207800"/>
</dbReference>
<evidence type="ECO:0000313" key="3">
    <source>
        <dbReference type="Proteomes" id="UP000007306"/>
    </source>
</evidence>
<proteinExistence type="predicted"/>
<keyword evidence="3" id="KW-1185">Reference proteome</keyword>
<evidence type="ECO:0000313" key="2">
    <source>
        <dbReference type="EnsemblPlants" id="ORGLA03G0207800.1"/>
    </source>
</evidence>
<dbReference type="HOGENOM" id="CLU_2112713_0_0_1"/>
<name>I1PCI2_ORYGL</name>